<comment type="caution">
    <text evidence="2">The sequence shown here is derived from an EMBL/GenBank/DDBJ whole genome shotgun (WGS) entry which is preliminary data.</text>
</comment>
<gene>
    <name evidence="2" type="ORF">IWW36_003573</name>
</gene>
<dbReference type="EMBL" id="JANBUW010000235">
    <property type="protein sequence ID" value="KAJ2847965.1"/>
    <property type="molecule type" value="Genomic_DNA"/>
</dbReference>
<accession>A0A9W8I4Y7</accession>
<dbReference type="AlphaFoldDB" id="A0A9W8I4Y7"/>
<feature type="compositionally biased region" description="Acidic residues" evidence="1">
    <location>
        <begin position="654"/>
        <end position="671"/>
    </location>
</feature>
<feature type="compositionally biased region" description="Polar residues" evidence="1">
    <location>
        <begin position="18"/>
        <end position="47"/>
    </location>
</feature>
<protein>
    <submittedName>
        <fullName evidence="2">Uncharacterized protein</fullName>
    </submittedName>
</protein>
<evidence type="ECO:0000313" key="3">
    <source>
        <dbReference type="Proteomes" id="UP001139887"/>
    </source>
</evidence>
<reference evidence="2" key="1">
    <citation type="submission" date="2022-07" db="EMBL/GenBank/DDBJ databases">
        <title>Phylogenomic reconstructions and comparative analyses of Kickxellomycotina fungi.</title>
        <authorList>
            <person name="Reynolds N.K."/>
            <person name="Stajich J.E."/>
            <person name="Barry K."/>
            <person name="Grigoriev I.V."/>
            <person name="Crous P."/>
            <person name="Smith M.E."/>
        </authorList>
    </citation>
    <scope>NUCLEOTIDE SEQUENCE</scope>
    <source>
        <strain evidence="2">NRRL 1566</strain>
    </source>
</reference>
<feature type="region of interest" description="Disordered" evidence="1">
    <location>
        <begin position="710"/>
        <end position="774"/>
    </location>
</feature>
<organism evidence="2 3">
    <name type="scientific">Coemansia brasiliensis</name>
    <dbReference type="NCBI Taxonomy" id="2650707"/>
    <lineage>
        <taxon>Eukaryota</taxon>
        <taxon>Fungi</taxon>
        <taxon>Fungi incertae sedis</taxon>
        <taxon>Zoopagomycota</taxon>
        <taxon>Kickxellomycotina</taxon>
        <taxon>Kickxellomycetes</taxon>
        <taxon>Kickxellales</taxon>
        <taxon>Kickxellaceae</taxon>
        <taxon>Coemansia</taxon>
    </lineage>
</organism>
<feature type="region of interest" description="Disordered" evidence="1">
    <location>
        <begin position="483"/>
        <end position="527"/>
    </location>
</feature>
<feature type="region of interest" description="Disordered" evidence="1">
    <location>
        <begin position="642"/>
        <end position="680"/>
    </location>
</feature>
<keyword evidence="3" id="KW-1185">Reference proteome</keyword>
<proteinExistence type="predicted"/>
<dbReference type="Proteomes" id="UP001139887">
    <property type="component" value="Unassembled WGS sequence"/>
</dbReference>
<evidence type="ECO:0000256" key="1">
    <source>
        <dbReference type="SAM" id="MobiDB-lite"/>
    </source>
</evidence>
<dbReference type="OrthoDB" id="5599948at2759"/>
<feature type="compositionally biased region" description="Polar residues" evidence="1">
    <location>
        <begin position="734"/>
        <end position="746"/>
    </location>
</feature>
<feature type="region of interest" description="Disordered" evidence="1">
    <location>
        <begin position="17"/>
        <end position="47"/>
    </location>
</feature>
<name>A0A9W8I4Y7_9FUNG</name>
<sequence length="774" mass="81813">MLLPYISAASASADTVDTDNIATSTPPSVDTELSSSIPASDPDNTVNPEITSTLTEEETSAASDISQEMPIPTAALSQRFSCLYEDGASDLYAETIEGKKITFKCLMGTKCYQRANKYAEIQCIYPESQSLVSTAPTGEALFASGIYAPARFTASPTSSEPRVLSVNIVLPTIAIHITDDQSAQDAATVISIEAATSTATQLKEVPIFREPEDTSLEVTSSILSIDSHPVSSAVRLTSNSASGSHVVWSDNEFPSVAGQERRKVTIDDGDIFSVLYMSNIRSQNAEPTLQSTPPSVPLALTATVSPSSTAPVFTGSQPPAALFPLPSATAKISHIPVSGSLSFVMPEQQAVQDKLPFAISGGVALNPSMQTSSAQPLQPSVPPSGGIEAGIPTPMPQLLSPVQQPVATLPGLSLEAANLGIVPTGSLSMQYSISAPSGAAQLVSAPEITVVLHPTFAAMPMTAQLSDLVTPLALPRTPALPVPPPPSISLPPPQPPTPVSPPPLASLPPQPPTPVPPSPPSAALPLPQPSFGLPTWASSTSTKMDLVLANTQVNSVLDPIYPQYTPIIPFITNGMRQPTPTQEDSEETKKGMVNADGIASVLQDVFHVPADKIMIDGKPVAANDLNKLGSGGSISVMVMDPTETKKNKNKSPANDDDDDDLFEDIDDDSDSEPVTHSLNVDRFKHRKRPIVHAHAHARLETAQMLSDGTYDDEGYYSDDSDDGDSDIETDDYKLTSTPTPTTQSEVATEKPTSKSHKRHRHHTEDPADYSMKTT</sequence>
<evidence type="ECO:0000313" key="2">
    <source>
        <dbReference type="EMBL" id="KAJ2847965.1"/>
    </source>
</evidence>
<feature type="compositionally biased region" description="Acidic residues" evidence="1">
    <location>
        <begin position="710"/>
        <end position="729"/>
    </location>
</feature>